<dbReference type="EMBL" id="BMAU01021050">
    <property type="protein sequence ID" value="GFX88269.1"/>
    <property type="molecule type" value="Genomic_DNA"/>
</dbReference>
<dbReference type="AlphaFoldDB" id="A0A8X6RA23"/>
<gene>
    <name evidence="1" type="ORF">TNCV_1066851</name>
</gene>
<comment type="caution">
    <text evidence="1">The sequence shown here is derived from an EMBL/GenBank/DDBJ whole genome shotgun (WGS) entry which is preliminary data.</text>
</comment>
<accession>A0A8X6RA23</accession>
<name>A0A8X6RA23_TRICX</name>
<sequence length="114" mass="12915">MPVVPNTLRVHTEYVLIKSVGPKVLWAESRVQGNGENLPPFQFHVLNVEGEIHGSAIYRLFGNFTALNHAVTCMGLKAKANNRRTSSPLSMNFMGLDLPMSDRWHEQQQQHKTF</sequence>
<evidence type="ECO:0000313" key="1">
    <source>
        <dbReference type="EMBL" id="GFX88269.1"/>
    </source>
</evidence>
<dbReference type="Proteomes" id="UP000887159">
    <property type="component" value="Unassembled WGS sequence"/>
</dbReference>
<proteinExistence type="predicted"/>
<keyword evidence="2" id="KW-1185">Reference proteome</keyword>
<evidence type="ECO:0000313" key="2">
    <source>
        <dbReference type="Proteomes" id="UP000887159"/>
    </source>
</evidence>
<protein>
    <submittedName>
        <fullName evidence="1">Uncharacterized protein</fullName>
    </submittedName>
</protein>
<reference evidence="1" key="1">
    <citation type="submission" date="2020-08" db="EMBL/GenBank/DDBJ databases">
        <title>Multicomponent nature underlies the extraordinary mechanical properties of spider dragline silk.</title>
        <authorList>
            <person name="Kono N."/>
            <person name="Nakamura H."/>
            <person name="Mori M."/>
            <person name="Yoshida Y."/>
            <person name="Ohtoshi R."/>
            <person name="Malay A.D."/>
            <person name="Moran D.A.P."/>
            <person name="Tomita M."/>
            <person name="Numata K."/>
            <person name="Arakawa K."/>
        </authorList>
    </citation>
    <scope>NUCLEOTIDE SEQUENCE</scope>
</reference>
<organism evidence="1 2">
    <name type="scientific">Trichonephila clavipes</name>
    <name type="common">Golden silk orbweaver</name>
    <name type="synonym">Nephila clavipes</name>
    <dbReference type="NCBI Taxonomy" id="2585209"/>
    <lineage>
        <taxon>Eukaryota</taxon>
        <taxon>Metazoa</taxon>
        <taxon>Ecdysozoa</taxon>
        <taxon>Arthropoda</taxon>
        <taxon>Chelicerata</taxon>
        <taxon>Arachnida</taxon>
        <taxon>Araneae</taxon>
        <taxon>Araneomorphae</taxon>
        <taxon>Entelegynae</taxon>
        <taxon>Araneoidea</taxon>
        <taxon>Nephilidae</taxon>
        <taxon>Trichonephila</taxon>
    </lineage>
</organism>